<accession>A0AAW0AAU4</accession>
<feature type="compositionally biased region" description="Basic and acidic residues" evidence="1">
    <location>
        <begin position="316"/>
        <end position="327"/>
    </location>
</feature>
<keyword evidence="3" id="KW-1185">Reference proteome</keyword>
<feature type="region of interest" description="Disordered" evidence="1">
    <location>
        <begin position="73"/>
        <end position="155"/>
    </location>
</feature>
<comment type="caution">
    <text evidence="2">The sequence shown here is derived from an EMBL/GenBank/DDBJ whole genome shotgun (WGS) entry which is preliminary data.</text>
</comment>
<organism evidence="2 3">
    <name type="scientific">Favolaschia claudopus</name>
    <dbReference type="NCBI Taxonomy" id="2862362"/>
    <lineage>
        <taxon>Eukaryota</taxon>
        <taxon>Fungi</taxon>
        <taxon>Dikarya</taxon>
        <taxon>Basidiomycota</taxon>
        <taxon>Agaricomycotina</taxon>
        <taxon>Agaricomycetes</taxon>
        <taxon>Agaricomycetidae</taxon>
        <taxon>Agaricales</taxon>
        <taxon>Marasmiineae</taxon>
        <taxon>Mycenaceae</taxon>
        <taxon>Favolaschia</taxon>
    </lineage>
</organism>
<proteinExistence type="predicted"/>
<feature type="region of interest" description="Disordered" evidence="1">
    <location>
        <begin position="250"/>
        <end position="272"/>
    </location>
</feature>
<evidence type="ECO:0000313" key="3">
    <source>
        <dbReference type="Proteomes" id="UP001362999"/>
    </source>
</evidence>
<dbReference type="Proteomes" id="UP001362999">
    <property type="component" value="Unassembled WGS sequence"/>
</dbReference>
<gene>
    <name evidence="2" type="ORF">R3P38DRAFT_3602377</name>
</gene>
<feature type="compositionally biased region" description="Low complexity" evidence="1">
    <location>
        <begin position="118"/>
        <end position="130"/>
    </location>
</feature>
<dbReference type="AlphaFoldDB" id="A0AAW0AAU4"/>
<dbReference type="EMBL" id="JAWWNJ010000076">
    <property type="protein sequence ID" value="KAK7006316.1"/>
    <property type="molecule type" value="Genomic_DNA"/>
</dbReference>
<feature type="region of interest" description="Disordered" evidence="1">
    <location>
        <begin position="310"/>
        <end position="341"/>
    </location>
</feature>
<evidence type="ECO:0000313" key="2">
    <source>
        <dbReference type="EMBL" id="KAK7006316.1"/>
    </source>
</evidence>
<protein>
    <submittedName>
        <fullName evidence="2">Uncharacterized protein</fullName>
    </submittedName>
</protein>
<reference evidence="2 3" key="1">
    <citation type="journal article" date="2024" name="J Genomics">
        <title>Draft genome sequencing and assembly of Favolaschia claudopus CIRM-BRFM 2984 isolated from oak limbs.</title>
        <authorList>
            <person name="Navarro D."/>
            <person name="Drula E."/>
            <person name="Chaduli D."/>
            <person name="Cazenave R."/>
            <person name="Ahrendt S."/>
            <person name="Wang J."/>
            <person name="Lipzen A."/>
            <person name="Daum C."/>
            <person name="Barry K."/>
            <person name="Grigoriev I.V."/>
            <person name="Favel A."/>
            <person name="Rosso M.N."/>
            <person name="Martin F."/>
        </authorList>
    </citation>
    <scope>NUCLEOTIDE SEQUENCE [LARGE SCALE GENOMIC DNA]</scope>
    <source>
        <strain evidence="2 3">CIRM-BRFM 2984</strain>
    </source>
</reference>
<sequence>MIYQSILILPYPTPHTRGKVSGPTTYVKKCTTGEMQSSASEVGKRKDTERVAFKNLPVPLIYRKRFPARGAAIPTSHHTRPHGDTPSSGTTPLAAPEPTHPTGDFPTPDSNAYRGRHTSSGSTSPPSESPKQARKGGRSLSSGRARKKNATPAHRDILIHIDANGGKHAHRDAPAPQSPPQLVLHPDDILAAISWGQSSNAVRAGEASKEDDKCEESGGTCHDFLVSFNGQLARSESTCWRARPPLPGFPSTSRCARHTSRPSESPTRARGKAGEVFTGGAQGARVNDGAHRNDEKLPVQPTVVREWGSGRIVSGDPRDSKRDDTHILHLPTSPHHSSRVRTYAYPTQSAARPKLIHAHENRRGEAHASSPSRHITKATPSLRACEAQAEPPINALLIRPPCPRHVLRISDYDAFASNALSTLLGRPKPSRRRPLSHLTEHQTLPDLHAHDHAARIFVTAILLVVGNAAPNSNSDISTFGGRAVFLILQAH</sequence>
<evidence type="ECO:0000256" key="1">
    <source>
        <dbReference type="SAM" id="MobiDB-lite"/>
    </source>
</evidence>
<name>A0AAW0AAU4_9AGAR</name>